<keyword evidence="6" id="KW-1185">Reference proteome</keyword>
<evidence type="ECO:0000313" key="7">
    <source>
        <dbReference type="WBParaSite" id="PSAMB.scaffold494size49430.g6291.t1"/>
    </source>
</evidence>
<keyword evidence="4" id="KW-0808">Transferase</keyword>
<dbReference type="WBParaSite" id="PSAMB.scaffold494size49430.g6291.t1">
    <property type="protein sequence ID" value="PSAMB.scaffold494size49430.g6291.t1"/>
    <property type="gene ID" value="PSAMB.scaffold494size49430.g6291"/>
</dbReference>
<evidence type="ECO:0000256" key="1">
    <source>
        <dbReference type="ARBA" id="ARBA00004889"/>
    </source>
</evidence>
<dbReference type="EC" id="2.4.2.10" evidence="2"/>
<dbReference type="GO" id="GO:0004588">
    <property type="term" value="F:orotate phosphoribosyltransferase activity"/>
    <property type="evidence" value="ECO:0007669"/>
    <property type="project" value="UniProtKB-EC"/>
</dbReference>
<dbReference type="CDD" id="cd06223">
    <property type="entry name" value="PRTases_typeI"/>
    <property type="match status" value="1"/>
</dbReference>
<reference evidence="7" key="1">
    <citation type="submission" date="2022-11" db="UniProtKB">
        <authorList>
            <consortium name="WormBaseParasite"/>
        </authorList>
    </citation>
    <scope>IDENTIFICATION</scope>
</reference>
<comment type="pathway">
    <text evidence="1">Pyrimidine metabolism; UMP biosynthesis via de novo pathway; UMP from orotate: step 1/2.</text>
</comment>
<dbReference type="InterPro" id="IPR029057">
    <property type="entry name" value="PRTase-like"/>
</dbReference>
<dbReference type="Proteomes" id="UP000887566">
    <property type="component" value="Unplaced"/>
</dbReference>
<dbReference type="GO" id="GO:0019856">
    <property type="term" value="P:pyrimidine nucleobase biosynthetic process"/>
    <property type="evidence" value="ECO:0007669"/>
    <property type="project" value="TreeGrafter"/>
</dbReference>
<proteinExistence type="inferred from homology"/>
<dbReference type="SUPFAM" id="SSF53271">
    <property type="entry name" value="PRTase-like"/>
    <property type="match status" value="1"/>
</dbReference>
<organism evidence="6 7">
    <name type="scientific">Plectus sambesii</name>
    <dbReference type="NCBI Taxonomy" id="2011161"/>
    <lineage>
        <taxon>Eukaryota</taxon>
        <taxon>Metazoa</taxon>
        <taxon>Ecdysozoa</taxon>
        <taxon>Nematoda</taxon>
        <taxon>Chromadorea</taxon>
        <taxon>Plectida</taxon>
        <taxon>Plectina</taxon>
        <taxon>Plectoidea</taxon>
        <taxon>Plectidae</taxon>
        <taxon>Plectus</taxon>
    </lineage>
</organism>
<dbReference type="Gene3D" id="3.40.50.2020">
    <property type="match status" value="1"/>
</dbReference>
<protein>
    <recommendedName>
        <fullName evidence="2">orotate phosphoribosyltransferase</fullName>
        <ecNumber evidence="2">2.4.2.10</ecNumber>
    </recommendedName>
</protein>
<dbReference type="HAMAP" id="MF_01208">
    <property type="entry name" value="PyrE"/>
    <property type="match status" value="1"/>
</dbReference>
<evidence type="ECO:0000256" key="5">
    <source>
        <dbReference type="ARBA" id="ARBA00022975"/>
    </source>
</evidence>
<dbReference type="GO" id="GO:0006222">
    <property type="term" value="P:UMP biosynthetic process"/>
    <property type="evidence" value="ECO:0007669"/>
    <property type="project" value="TreeGrafter"/>
</dbReference>
<dbReference type="NCBIfam" id="TIGR00336">
    <property type="entry name" value="pyrE"/>
    <property type="match status" value="1"/>
</dbReference>
<dbReference type="InterPro" id="IPR023031">
    <property type="entry name" value="OPRT"/>
</dbReference>
<evidence type="ECO:0000313" key="6">
    <source>
        <dbReference type="Proteomes" id="UP000887566"/>
    </source>
</evidence>
<dbReference type="AlphaFoldDB" id="A0A914WUZ6"/>
<accession>A0A914WUZ6</accession>
<evidence type="ECO:0000256" key="2">
    <source>
        <dbReference type="ARBA" id="ARBA00011971"/>
    </source>
</evidence>
<evidence type="ECO:0000256" key="3">
    <source>
        <dbReference type="ARBA" id="ARBA00022676"/>
    </source>
</evidence>
<keyword evidence="3" id="KW-0328">Glycosyltransferase</keyword>
<keyword evidence="5" id="KW-0665">Pyrimidine biosynthesis</keyword>
<dbReference type="PANTHER" id="PTHR19278">
    <property type="entry name" value="OROTATE PHOSPHORIBOSYLTRANSFERASE"/>
    <property type="match status" value="1"/>
</dbReference>
<name>A0A914WUZ6_9BILA</name>
<dbReference type="GO" id="GO:0004590">
    <property type="term" value="F:orotidine-5'-phosphate decarboxylase activity"/>
    <property type="evidence" value="ECO:0007669"/>
    <property type="project" value="TreeGrafter"/>
</dbReference>
<dbReference type="InterPro" id="IPR000836">
    <property type="entry name" value="PRTase_dom"/>
</dbReference>
<dbReference type="InterPro" id="IPR004467">
    <property type="entry name" value="Or_phspho_trans_dom"/>
</dbReference>
<evidence type="ECO:0000256" key="4">
    <source>
        <dbReference type="ARBA" id="ARBA00022679"/>
    </source>
</evidence>
<dbReference type="PANTHER" id="PTHR19278:SF9">
    <property type="entry name" value="URIDINE 5'-MONOPHOSPHATE SYNTHASE"/>
    <property type="match status" value="1"/>
</dbReference>
<sequence>MSLNKTALVKLLYDAGVFKFGEYTLKSGQFTPVYIDLRSIISKPQLFKTLVNALVELVKGLDFSVLCGVPYAAIPLATGVMVHSDVPLLLARKDAKDYGTKKMIEGDFVKGQKVLIVEDVTVLGWSIQETAQSLREHGLLVTDAVTLVDRQQGGADNLTADNVNLHSLLTFDDIFAYLVEKGDVTAERAAEIRRQLADTSYLNNASKDKLKRQSTEENGVVNGNH</sequence>